<dbReference type="GO" id="GO:0009897">
    <property type="term" value="C:external side of plasma membrane"/>
    <property type="evidence" value="ECO:0000318"/>
    <property type="project" value="GO_Central"/>
</dbReference>
<keyword evidence="1" id="KW-0430">Lectin</keyword>
<dbReference type="GeneTree" id="ENSGT01020000230338"/>
<dbReference type="GO" id="GO:0009986">
    <property type="term" value="C:cell surface"/>
    <property type="evidence" value="ECO:0000314"/>
    <property type="project" value="ZFIN"/>
</dbReference>
<dbReference type="AlphaFoldDB" id="F1QW96"/>
<reference evidence="6 7" key="3">
    <citation type="journal article" date="2013" name="Nature">
        <title>The zebrafish reference genome sequence and its relationship to the human genome.</title>
        <authorList>
            <consortium name="Genome Reference Consortium Zebrafish"/>
            <person name="Howe K."/>
            <person name="Clark M.D."/>
            <person name="Torroja C.F."/>
            <person name="Torrance J."/>
            <person name="Berthelot C."/>
            <person name="Muffato M."/>
            <person name="Collins J.E."/>
            <person name="Humphray S."/>
            <person name="McLaren K."/>
            <person name="Matthews L."/>
            <person name="McLaren S."/>
            <person name="Sealy I."/>
            <person name="Caccamo M."/>
            <person name="Churcher C."/>
            <person name="Scott C."/>
            <person name="Barrett J.C."/>
            <person name="Koch R."/>
            <person name="Rauch G.J."/>
            <person name="White S."/>
            <person name="Chow W."/>
            <person name="Kilian B."/>
            <person name="Quintais L.T."/>
            <person name="Guerra-Assuncao J.A."/>
            <person name="Zhou Y."/>
            <person name="Gu Y."/>
            <person name="Yen J."/>
            <person name="Vogel J.H."/>
            <person name="Eyre T."/>
            <person name="Redmond S."/>
            <person name="Banerjee R."/>
            <person name="Chi J."/>
            <person name="Fu B."/>
            <person name="Langley E."/>
            <person name="Maguire S.F."/>
            <person name="Laird G.K."/>
            <person name="Lloyd D."/>
            <person name="Kenyon E."/>
            <person name="Donaldson S."/>
            <person name="Sehra H."/>
            <person name="Almeida-King J."/>
            <person name="Loveland J."/>
            <person name="Trevanion S."/>
            <person name="Jones M."/>
            <person name="Quail M."/>
            <person name="Willey D."/>
            <person name="Hunt A."/>
            <person name="Burton J."/>
            <person name="Sims S."/>
            <person name="McLay K."/>
            <person name="Plumb B."/>
            <person name="Davis J."/>
            <person name="Clee C."/>
            <person name="Oliver K."/>
            <person name="Clark R."/>
            <person name="Riddle C."/>
            <person name="Elliot D."/>
            <person name="Eliott D."/>
            <person name="Threadgold G."/>
            <person name="Harden G."/>
            <person name="Ware D."/>
            <person name="Begum S."/>
            <person name="Mortimore B."/>
            <person name="Mortimer B."/>
            <person name="Kerry G."/>
            <person name="Heath P."/>
            <person name="Phillimore B."/>
            <person name="Tracey A."/>
            <person name="Corby N."/>
            <person name="Dunn M."/>
            <person name="Johnson C."/>
            <person name="Wood J."/>
            <person name="Clark S."/>
            <person name="Pelan S."/>
            <person name="Griffiths G."/>
            <person name="Smith M."/>
            <person name="Glithero R."/>
            <person name="Howden P."/>
            <person name="Barker N."/>
            <person name="Lloyd C."/>
            <person name="Stevens C."/>
            <person name="Harley J."/>
            <person name="Holt K."/>
            <person name="Panagiotidis G."/>
            <person name="Lovell J."/>
            <person name="Beasley H."/>
            <person name="Henderson C."/>
            <person name="Gordon D."/>
            <person name="Auger K."/>
            <person name="Wright D."/>
            <person name="Collins J."/>
            <person name="Raisen C."/>
            <person name="Dyer L."/>
            <person name="Leung K."/>
            <person name="Robertson L."/>
            <person name="Ambridge K."/>
            <person name="Leongamornlert D."/>
            <person name="McGuire S."/>
            <person name="Gilderthorp R."/>
            <person name="Griffiths C."/>
            <person name="Manthravadi D."/>
            <person name="Nichol S."/>
            <person name="Barker G."/>
            <person name="Whitehead S."/>
            <person name="Kay M."/>
            <person name="Brown J."/>
            <person name="Murnane C."/>
            <person name="Gray E."/>
            <person name="Humphries M."/>
            <person name="Sycamore N."/>
            <person name="Barker D."/>
            <person name="Saunders D."/>
            <person name="Wallis J."/>
            <person name="Babbage A."/>
            <person name="Hammond S."/>
            <person name="Mashreghi-Mohammadi M."/>
            <person name="Barr L."/>
            <person name="Martin S."/>
            <person name="Wray P."/>
            <person name="Ellington A."/>
            <person name="Matthews N."/>
            <person name="Ellwood M."/>
            <person name="Woodmansey R."/>
            <person name="Clark G."/>
            <person name="Cooper J."/>
            <person name="Cooper J."/>
            <person name="Tromans A."/>
            <person name="Grafham D."/>
            <person name="Skuce C."/>
            <person name="Pandian R."/>
            <person name="Andrews R."/>
            <person name="Harrison E."/>
            <person name="Kimberley A."/>
            <person name="Garnett J."/>
            <person name="Fosker N."/>
            <person name="Hall R."/>
            <person name="Garner P."/>
            <person name="Kelly D."/>
            <person name="Bird C."/>
            <person name="Palmer S."/>
            <person name="Gehring I."/>
            <person name="Berger A."/>
            <person name="Dooley C.M."/>
            <person name="Ersan-Urun Z."/>
            <person name="Eser C."/>
            <person name="Geiger H."/>
            <person name="Geisler M."/>
            <person name="Karotki L."/>
            <person name="Kirn A."/>
            <person name="Konantz J."/>
            <person name="Konantz M."/>
            <person name="Oberlander M."/>
            <person name="Rudolph-Geiger S."/>
            <person name="Teucke M."/>
            <person name="Lanz C."/>
            <person name="Raddatz G."/>
            <person name="Osoegawa K."/>
            <person name="Zhu B."/>
            <person name="Rapp A."/>
            <person name="Widaa S."/>
            <person name="Langford C."/>
            <person name="Yang F."/>
            <person name="Schuster S.C."/>
            <person name="Carter N.P."/>
            <person name="Harrow J."/>
            <person name="Ning Z."/>
            <person name="Herrero J."/>
            <person name="Searle S.M."/>
            <person name="Enright A."/>
            <person name="Geisler R."/>
            <person name="Plasterk R.H."/>
            <person name="Lee C."/>
            <person name="Westerfield M."/>
            <person name="de Jong P.J."/>
            <person name="Zon L.I."/>
            <person name="Postlethwait J.H."/>
            <person name="Nusslein-Volhard C."/>
            <person name="Hubbard T.J."/>
            <person name="Roest Crollius H."/>
            <person name="Rogers J."/>
            <person name="Stemple D.L."/>
        </authorList>
    </citation>
    <scope>NUCLEOTIDE SEQUENCE [LARGE SCALE GENOMIC DNA]</scope>
    <source>
        <strain evidence="6">Tuebingen</strain>
    </source>
</reference>
<dbReference type="PhylomeDB" id="F1QW96"/>
<protein>
    <submittedName>
        <fullName evidence="8">CD209 antigen</fullName>
    </submittedName>
    <submittedName>
        <fullName evidence="6">CD209 molecule</fullName>
    </submittedName>
</protein>
<dbReference type="PROSITE" id="PS50041">
    <property type="entry name" value="C_TYPE_LECTIN_2"/>
    <property type="match status" value="1"/>
</dbReference>
<reference evidence="8" key="4">
    <citation type="journal article" date="2014" name="Antiviral Res.">
        <title>In addition to its antiviral and immunomodulatory properties, the zebrafish beta-defensin 2 (zfBD2) is a potent viral DNA vaccine molecular adjuvant.</title>
        <authorList>
            <person name="Garcia-Valtanen P."/>
            <person name="Martinez-Lopez A."/>
            <person name="Ortega-Villaizan M."/>
            <person name="Perez L."/>
            <person name="Coll J.M."/>
            <person name="Estepa A."/>
        </authorList>
    </citation>
    <scope>NUCLEOTIDE SEQUENCE</scope>
    <source>
        <strain evidence="8">Tuebingen</strain>
    </source>
</reference>
<feature type="domain" description="C-type lectin" evidence="5">
    <location>
        <begin position="226"/>
        <end position="336"/>
    </location>
</feature>
<dbReference type="InterPro" id="IPR050111">
    <property type="entry name" value="C-type_lectin/snaclec_domain"/>
</dbReference>
<keyword evidence="7" id="KW-1185">Reference proteome</keyword>
<keyword evidence="4" id="KW-0812">Transmembrane</keyword>
<dbReference type="CDD" id="cd03590">
    <property type="entry name" value="CLECT_DC-SIGN_like"/>
    <property type="match status" value="1"/>
</dbReference>
<dbReference type="EMBL" id="BX897671">
    <property type="status" value="NOT_ANNOTATED_CDS"/>
    <property type="molecule type" value="Genomic_DNA"/>
</dbReference>
<reference evidence="8" key="8">
    <citation type="submission" date="2025-04" db="UniProtKB">
        <authorList>
            <consortium name="RefSeq"/>
        </authorList>
    </citation>
    <scope>IDENTIFICATION</scope>
    <source>
        <strain evidence="8">Tuebingen</strain>
    </source>
</reference>
<dbReference type="Gene3D" id="1.20.5.400">
    <property type="match status" value="1"/>
</dbReference>
<dbReference type="HOGENOM" id="CLU_049894_7_0_1"/>
<dbReference type="OrthoDB" id="8950604at2759"/>
<dbReference type="GO" id="GO:0030246">
    <property type="term" value="F:carbohydrate binding"/>
    <property type="evidence" value="ECO:0000318"/>
    <property type="project" value="GO_Central"/>
</dbReference>
<keyword evidence="2" id="KW-1015">Disulfide bond</keyword>
<accession>A0A8M1NXD2</accession>
<reference evidence="6" key="2">
    <citation type="submission" date="2011-07" db="UniProtKB">
        <authorList>
            <consortium name="Ensembl"/>
        </authorList>
    </citation>
    <scope>IDENTIFICATION</scope>
    <source>
        <strain evidence="6">Tuebingen</strain>
    </source>
</reference>
<gene>
    <name evidence="6 8 9" type="primary">cd209</name>
    <name evidence="8" type="synonym">DC-SIGN</name>
    <name evidence="8" type="synonym">si:ch211-214k5.1</name>
    <name evidence="8" type="synonym">si:ch211-224h1.3</name>
</gene>
<evidence type="ECO:0000313" key="8">
    <source>
        <dbReference type="RefSeq" id="NP_001186302.2"/>
    </source>
</evidence>
<feature type="coiled-coil region" evidence="3">
    <location>
        <begin position="129"/>
        <end position="216"/>
    </location>
</feature>
<name>F1QW96_DANRE</name>
<evidence type="ECO:0000313" key="7">
    <source>
        <dbReference type="Proteomes" id="UP000000437"/>
    </source>
</evidence>
<dbReference type="Proteomes" id="UP000000437">
    <property type="component" value="Chromosome 10"/>
</dbReference>
<dbReference type="ZFIN" id="ZDB-GENE-061207-22">
    <property type="gene designation" value="cd209"/>
</dbReference>
<dbReference type="GeneID" id="100334918"/>
<evidence type="ECO:0000313" key="9">
    <source>
        <dbReference type="ZFIN" id="ZDB-GENE-061207-22"/>
    </source>
</evidence>
<evidence type="ECO:0000256" key="3">
    <source>
        <dbReference type="SAM" id="Coils"/>
    </source>
</evidence>
<dbReference type="PaxDb" id="7955-ENSDARP00000040732"/>
<reference evidence="8" key="6">
    <citation type="journal article" date="2015" name="Dev. Comp. Immunol.">
        <title>Characterization of the duplicate L-SIGN and DC-SIGN genes in miiuy croaker and evolutionary analysis of L-SIGN in fishes.</title>
        <authorList>
            <person name="Shu C."/>
            <person name="Wang S."/>
            <person name="Xu T."/>
        </authorList>
    </citation>
    <scope>NUCLEOTIDE SEQUENCE</scope>
    <source>
        <strain evidence="8">Tuebingen</strain>
    </source>
</reference>
<dbReference type="STRING" id="7955.ENSDARP00000040732"/>
<dbReference type="PANTHER" id="PTHR22803">
    <property type="entry name" value="MANNOSE, PHOSPHOLIPASE, LECTIN RECEPTOR RELATED"/>
    <property type="match status" value="1"/>
</dbReference>
<keyword evidence="4" id="KW-1133">Transmembrane helix</keyword>
<dbReference type="OMA" id="ASHRRIC"/>
<dbReference type="GO" id="GO:0002286">
    <property type="term" value="P:T cell activation involved in immune response"/>
    <property type="evidence" value="ECO:0000314"/>
    <property type="project" value="ZFIN"/>
</dbReference>
<dbReference type="SMART" id="SM00034">
    <property type="entry name" value="CLECT"/>
    <property type="match status" value="1"/>
</dbReference>
<evidence type="ECO:0000259" key="5">
    <source>
        <dbReference type="PROSITE" id="PS50041"/>
    </source>
</evidence>
<dbReference type="RefSeq" id="NP_001186302.2">
    <property type="nucleotide sequence ID" value="NM_001199373.2"/>
</dbReference>
<reference evidence="8" key="7">
    <citation type="journal article" date="2019" name="Front. Immunol.">
        <title>Studies Into beta-Glucan Recognition in Fish Suggests a Key Role for the C-Type Lectin Pathway.</title>
        <authorList>
            <person name="Petit J."/>
            <person name="Bailey E.C."/>
            <person name="Wheeler R.T."/>
            <person name="de Oliveira C.A.F."/>
            <person name="Forlenza M."/>
            <person name="Wiegertjes G.F."/>
        </authorList>
    </citation>
    <scope>NUCLEOTIDE SEQUENCE</scope>
    <source>
        <strain evidence="8">Tuebingen</strain>
    </source>
</reference>
<dbReference type="Gene3D" id="3.10.100.10">
    <property type="entry name" value="Mannose-Binding Protein A, subunit A"/>
    <property type="match status" value="1"/>
</dbReference>
<keyword evidence="4" id="KW-0472">Membrane</keyword>
<reference evidence="8" key="1">
    <citation type="journal article" date="2009" name="J. Immunol.">
        <title>The DC-SIGN of zebrafish: insights into the existence of a CD209 homologue in a lower vertebrate and its involvement in adaptive immunity.</title>
        <authorList>
            <person name="Lin A.F."/>
            <person name="Xiang L.X."/>
            <person name="Wang Q.L."/>
            <person name="Dong W.R."/>
            <person name="Gong Y.F."/>
            <person name="Shao J.Z."/>
        </authorList>
    </citation>
    <scope>NUCLEOTIDE SEQUENCE</scope>
    <source>
        <strain evidence="8">Tuebingen</strain>
    </source>
</reference>
<dbReference type="InterPro" id="IPR016187">
    <property type="entry name" value="CTDL_fold"/>
</dbReference>
<keyword evidence="3" id="KW-0175">Coiled coil</keyword>
<dbReference type="GO" id="GO:0002250">
    <property type="term" value="P:adaptive immune response"/>
    <property type="evidence" value="ECO:0000314"/>
    <property type="project" value="ZFIN"/>
</dbReference>
<dbReference type="GO" id="GO:0002468">
    <property type="term" value="P:dendritic cell antigen processing and presentation"/>
    <property type="evidence" value="ECO:0000314"/>
    <property type="project" value="ZFIN"/>
</dbReference>
<dbReference type="Ensembl" id="ENSDART00000040733.5">
    <property type="protein sequence ID" value="ENSDARP00000040732.3"/>
    <property type="gene ID" value="ENSDARG00000029461.7"/>
</dbReference>
<evidence type="ECO:0000256" key="4">
    <source>
        <dbReference type="SAM" id="Phobius"/>
    </source>
</evidence>
<dbReference type="InterPro" id="IPR018378">
    <property type="entry name" value="C-type_lectin_CS"/>
</dbReference>
<dbReference type="GO" id="GO:0038187">
    <property type="term" value="F:pattern recognition receptor activity"/>
    <property type="evidence" value="ECO:0000318"/>
    <property type="project" value="GO_Central"/>
</dbReference>
<evidence type="ECO:0000256" key="1">
    <source>
        <dbReference type="ARBA" id="ARBA00022734"/>
    </source>
</evidence>
<dbReference type="AGR" id="ZFIN:ZDB-GENE-061207-22"/>
<organism evidence="6">
    <name type="scientific">Danio rerio</name>
    <name type="common">Zebrafish</name>
    <name type="synonym">Brachydanio rerio</name>
    <dbReference type="NCBI Taxonomy" id="7955"/>
    <lineage>
        <taxon>Eukaryota</taxon>
        <taxon>Metazoa</taxon>
        <taxon>Chordata</taxon>
        <taxon>Craniata</taxon>
        <taxon>Vertebrata</taxon>
        <taxon>Euteleostomi</taxon>
        <taxon>Actinopterygii</taxon>
        <taxon>Neopterygii</taxon>
        <taxon>Teleostei</taxon>
        <taxon>Ostariophysi</taxon>
        <taxon>Cypriniformes</taxon>
        <taxon>Danionidae</taxon>
        <taxon>Danioninae</taxon>
        <taxon>Danio</taxon>
    </lineage>
</organism>
<dbReference type="InterPro" id="IPR001304">
    <property type="entry name" value="C-type_lectin-like"/>
</dbReference>
<sequence length="343" mass="39765">MNTLSYREEDRGKKAVIKAAMSRAEAHKDSDGLLKDKMSDIYEAVESTGPDGERVEMMVNIYESADYVIDHDLQTNPQQPLQQTGSICLKKRRSRASPVCVVLLCSLLMTAVTVLSLYVYTNYTQETRITSLTEERDQLLTNITNLTEEKAKLLASNTNLKVEKDQQLKMMKAMKDQLENIIKNLLKENKQFSSKNEDLLKQSAQLKKEKKDLEKRLHEQDSWFYFQSSFYFISSEERNWTESRRYCRDKGADLIIINNREEQDHVKKMSGGFTVWIGLTDSDDRWKWIDGTNMTTGFRFWNHGEPNGQGGENCVTSRSSGWADYPCFYPFPWICEKNTLKCQ</sequence>
<dbReference type="PROSITE" id="PS00615">
    <property type="entry name" value="C_TYPE_LECTIN_1"/>
    <property type="match status" value="1"/>
</dbReference>
<dbReference type="KEGG" id="dre:100334918"/>
<reference evidence="8" key="5">
    <citation type="journal article" date="2015" name="Dev. Comp. Immunol.">
        <title>Characterization of surface phenotypic molecules of teleost dendritic cells.</title>
        <authorList>
            <person name="Shao T."/>
            <person name="Zhu L.Y."/>
            <person name="Nie L."/>
            <person name="Shi W."/>
            <person name="Dong W.R."/>
            <person name="Xiang L.X."/>
            <person name="Shao J.Z."/>
        </authorList>
    </citation>
    <scope>NUCLEOTIDE SEQUENCE</scope>
    <source>
        <strain evidence="8">Tuebingen</strain>
    </source>
</reference>
<dbReference type="InterPro" id="IPR033989">
    <property type="entry name" value="CD209-like_CTLD"/>
</dbReference>
<evidence type="ECO:0000256" key="2">
    <source>
        <dbReference type="ARBA" id="ARBA00023157"/>
    </source>
</evidence>
<dbReference type="Bgee" id="ENSDARG00000029461">
    <property type="expression patterns" value="Expressed in blastula and 9 other cell types or tissues"/>
</dbReference>
<accession>F1QW96</accession>
<dbReference type="eggNOG" id="KOG4297">
    <property type="taxonomic scope" value="Eukaryota"/>
</dbReference>
<dbReference type="SMR" id="F1QW96"/>
<dbReference type="GO" id="GO:0006955">
    <property type="term" value="P:immune response"/>
    <property type="evidence" value="ECO:0000318"/>
    <property type="project" value="GO_Central"/>
</dbReference>
<proteinExistence type="predicted"/>
<dbReference type="Pfam" id="PF00059">
    <property type="entry name" value="Lectin_C"/>
    <property type="match status" value="1"/>
</dbReference>
<dbReference type="CTD" id="30835"/>
<dbReference type="SUPFAM" id="SSF56436">
    <property type="entry name" value="C-type lectin-like"/>
    <property type="match status" value="1"/>
</dbReference>
<feature type="transmembrane region" description="Helical" evidence="4">
    <location>
        <begin position="99"/>
        <end position="120"/>
    </location>
</feature>
<evidence type="ECO:0000313" key="6">
    <source>
        <dbReference type="Ensembl" id="ENSDARP00000040732"/>
    </source>
</evidence>
<dbReference type="InterPro" id="IPR016186">
    <property type="entry name" value="C-type_lectin-like/link_sf"/>
</dbReference>